<organism evidence="1 2">
    <name type="scientific">Cinchona calisaya</name>
    <dbReference type="NCBI Taxonomy" id="153742"/>
    <lineage>
        <taxon>Eukaryota</taxon>
        <taxon>Viridiplantae</taxon>
        <taxon>Streptophyta</taxon>
        <taxon>Embryophyta</taxon>
        <taxon>Tracheophyta</taxon>
        <taxon>Spermatophyta</taxon>
        <taxon>Magnoliopsida</taxon>
        <taxon>eudicotyledons</taxon>
        <taxon>Gunneridae</taxon>
        <taxon>Pentapetalae</taxon>
        <taxon>asterids</taxon>
        <taxon>lamiids</taxon>
        <taxon>Gentianales</taxon>
        <taxon>Rubiaceae</taxon>
        <taxon>Cinchonoideae</taxon>
        <taxon>Cinchoneae</taxon>
        <taxon>Cinchona</taxon>
    </lineage>
</organism>
<feature type="non-terminal residue" evidence="1">
    <location>
        <position position="1"/>
    </location>
</feature>
<comment type="caution">
    <text evidence="1">The sequence shown here is derived from an EMBL/GenBank/DDBJ whole genome shotgun (WGS) entry which is preliminary data.</text>
</comment>
<proteinExistence type="predicted"/>
<gene>
    <name evidence="1" type="ORF">ACH5RR_023223</name>
</gene>
<dbReference type="AlphaFoldDB" id="A0ABD2ZA15"/>
<accession>A0ABD2ZA15</accession>
<reference evidence="1 2" key="1">
    <citation type="submission" date="2024-11" db="EMBL/GenBank/DDBJ databases">
        <title>A near-complete genome assembly of Cinchona calisaya.</title>
        <authorList>
            <person name="Lian D.C."/>
            <person name="Zhao X.W."/>
            <person name="Wei L."/>
        </authorList>
    </citation>
    <scope>NUCLEOTIDE SEQUENCE [LARGE SCALE GENOMIC DNA]</scope>
    <source>
        <tissue evidence="1">Nenye</tissue>
    </source>
</reference>
<sequence length="53" mass="5991">NLPSKLQLKSMRNEIDNAGELAKGLDSVWIVKFLRNSKTVLTCSLITILSYMH</sequence>
<dbReference type="EMBL" id="JBJUIK010000010">
    <property type="protein sequence ID" value="KAL3516321.1"/>
    <property type="molecule type" value="Genomic_DNA"/>
</dbReference>
<protein>
    <submittedName>
        <fullName evidence="1">Uncharacterized protein</fullName>
    </submittedName>
</protein>
<name>A0ABD2ZA15_9GENT</name>
<dbReference type="Proteomes" id="UP001630127">
    <property type="component" value="Unassembled WGS sequence"/>
</dbReference>
<evidence type="ECO:0000313" key="2">
    <source>
        <dbReference type="Proteomes" id="UP001630127"/>
    </source>
</evidence>
<keyword evidence="2" id="KW-1185">Reference proteome</keyword>
<evidence type="ECO:0000313" key="1">
    <source>
        <dbReference type="EMBL" id="KAL3516321.1"/>
    </source>
</evidence>